<proteinExistence type="predicted"/>
<sequence length="300" mass="31141">MSRLSELVDAAANGSTALSALLRQVKVVATRIGAADLREWVDQELAGYDMAATLPAYRGTRQLPVRGTWSGPMGSQLQGQVSHVGLSEEFVTGLFFAAIRQPISELEMLASGSTDPGIAWDPWAVHHYDQVERGIGFEYMTLVEAHVVVPRSMLAGVLDGIRNQVLELALALEAASPDAGEPQGPTIADPAVQGVAHQFVVNVFGDGTNIALGSGSSATSTVIKGDLASLIAAARSVGLDQEAAQEFATAVETDGREDGPTTTGFLQRVKTGAVSVAGGVASNIVASLLLQAAMLYLGTG</sequence>
<dbReference type="EMBL" id="MLJW01000181">
    <property type="protein sequence ID" value="OIQ94679.1"/>
    <property type="molecule type" value="Genomic_DNA"/>
</dbReference>
<dbReference type="AlphaFoldDB" id="A0A1J5RRS4"/>
<name>A0A1J5RRS4_9ZZZZ</name>
<feature type="domain" description="AbiTii" evidence="1">
    <location>
        <begin position="4"/>
        <end position="185"/>
    </location>
</feature>
<accession>A0A1J5RRS4</accession>
<evidence type="ECO:0000259" key="1">
    <source>
        <dbReference type="Pfam" id="PF18864"/>
    </source>
</evidence>
<dbReference type="InterPro" id="IPR041304">
    <property type="entry name" value="AbiTii"/>
</dbReference>
<organism evidence="2">
    <name type="scientific">mine drainage metagenome</name>
    <dbReference type="NCBI Taxonomy" id="410659"/>
    <lineage>
        <taxon>unclassified sequences</taxon>
        <taxon>metagenomes</taxon>
        <taxon>ecological metagenomes</taxon>
    </lineage>
</organism>
<protein>
    <recommendedName>
        <fullName evidence="1">AbiTii domain-containing protein</fullName>
    </recommendedName>
</protein>
<reference evidence="2" key="1">
    <citation type="submission" date="2016-10" db="EMBL/GenBank/DDBJ databases">
        <title>Sequence of Gallionella enrichment culture.</title>
        <authorList>
            <person name="Poehlein A."/>
            <person name="Muehling M."/>
            <person name="Daniel R."/>
        </authorList>
    </citation>
    <scope>NUCLEOTIDE SEQUENCE</scope>
</reference>
<gene>
    <name evidence="2" type="ORF">GALL_233370</name>
</gene>
<evidence type="ECO:0000313" key="2">
    <source>
        <dbReference type="EMBL" id="OIQ94679.1"/>
    </source>
</evidence>
<dbReference type="Pfam" id="PF18864">
    <property type="entry name" value="AbiTii"/>
    <property type="match status" value="1"/>
</dbReference>
<comment type="caution">
    <text evidence="2">The sequence shown here is derived from an EMBL/GenBank/DDBJ whole genome shotgun (WGS) entry which is preliminary data.</text>
</comment>